<keyword evidence="1" id="KW-0812">Transmembrane</keyword>
<sequence length="83" mass="9806">MVIDGNKNLFLFLLLPFDLDRIALPLSLMVFPTFTCILMYKYGWYFCGAQSTTGSWLPFLHWHGQLYWLNQGMLGRVWWKSPV</sequence>
<proteinExistence type="predicted"/>
<protein>
    <submittedName>
        <fullName evidence="2">Uncharacterized protein</fullName>
    </submittedName>
</protein>
<dbReference type="AlphaFoldDB" id="A0A0E9WB85"/>
<keyword evidence="1" id="KW-0472">Membrane</keyword>
<accession>A0A0E9WB85</accession>
<keyword evidence="1" id="KW-1133">Transmembrane helix</keyword>
<organism evidence="2">
    <name type="scientific">Anguilla anguilla</name>
    <name type="common">European freshwater eel</name>
    <name type="synonym">Muraena anguilla</name>
    <dbReference type="NCBI Taxonomy" id="7936"/>
    <lineage>
        <taxon>Eukaryota</taxon>
        <taxon>Metazoa</taxon>
        <taxon>Chordata</taxon>
        <taxon>Craniata</taxon>
        <taxon>Vertebrata</taxon>
        <taxon>Euteleostomi</taxon>
        <taxon>Actinopterygii</taxon>
        <taxon>Neopterygii</taxon>
        <taxon>Teleostei</taxon>
        <taxon>Anguilliformes</taxon>
        <taxon>Anguillidae</taxon>
        <taxon>Anguilla</taxon>
    </lineage>
</organism>
<evidence type="ECO:0000313" key="2">
    <source>
        <dbReference type="EMBL" id="JAH87622.1"/>
    </source>
</evidence>
<reference evidence="2" key="2">
    <citation type="journal article" date="2015" name="Fish Shellfish Immunol.">
        <title>Early steps in the European eel (Anguilla anguilla)-Vibrio vulnificus interaction in the gills: Role of the RtxA13 toxin.</title>
        <authorList>
            <person name="Callol A."/>
            <person name="Pajuelo D."/>
            <person name="Ebbesson L."/>
            <person name="Teles M."/>
            <person name="MacKenzie S."/>
            <person name="Amaro C."/>
        </authorList>
    </citation>
    <scope>NUCLEOTIDE SEQUENCE</scope>
</reference>
<reference evidence="2" key="1">
    <citation type="submission" date="2014-11" db="EMBL/GenBank/DDBJ databases">
        <authorList>
            <person name="Amaro Gonzalez C."/>
        </authorList>
    </citation>
    <scope>NUCLEOTIDE SEQUENCE</scope>
</reference>
<feature type="transmembrane region" description="Helical" evidence="1">
    <location>
        <begin position="22"/>
        <end position="40"/>
    </location>
</feature>
<dbReference type="EMBL" id="GBXM01020955">
    <property type="protein sequence ID" value="JAH87622.1"/>
    <property type="molecule type" value="Transcribed_RNA"/>
</dbReference>
<name>A0A0E9WB85_ANGAN</name>
<evidence type="ECO:0000256" key="1">
    <source>
        <dbReference type="SAM" id="Phobius"/>
    </source>
</evidence>